<dbReference type="AlphaFoldDB" id="A0A894JXE8"/>
<dbReference type="SUPFAM" id="SSF57501">
    <property type="entry name" value="Cystine-knot cytokines"/>
    <property type="match status" value="1"/>
</dbReference>
<gene>
    <name evidence="6" type="primary">IL-17C</name>
</gene>
<dbReference type="GO" id="GO:0005125">
    <property type="term" value="F:cytokine activity"/>
    <property type="evidence" value="ECO:0007669"/>
    <property type="project" value="UniProtKB-KW"/>
</dbReference>
<evidence type="ECO:0000313" key="6">
    <source>
        <dbReference type="EMBL" id="QRW33324.1"/>
    </source>
</evidence>
<dbReference type="PRINTS" id="PR01932">
    <property type="entry name" value="INTRLEUKIN17"/>
</dbReference>
<dbReference type="Pfam" id="PF06083">
    <property type="entry name" value="IL17"/>
    <property type="match status" value="1"/>
</dbReference>
<organism evidence="6">
    <name type="scientific">Lateolabrax maculatus</name>
    <name type="common">Spotted sea bass</name>
    <dbReference type="NCBI Taxonomy" id="315492"/>
    <lineage>
        <taxon>Eukaryota</taxon>
        <taxon>Metazoa</taxon>
        <taxon>Chordata</taxon>
        <taxon>Craniata</taxon>
        <taxon>Vertebrata</taxon>
        <taxon>Euteleostomi</taxon>
        <taxon>Actinopterygii</taxon>
        <taxon>Neopterygii</taxon>
        <taxon>Teleostei</taxon>
        <taxon>Neoteleostei</taxon>
        <taxon>Acanthomorphata</taxon>
        <taxon>Eupercaria</taxon>
        <taxon>Acropomatiformes</taxon>
        <taxon>Lateolabracidae</taxon>
        <taxon>Lateolabrax</taxon>
    </lineage>
</organism>
<evidence type="ECO:0000256" key="3">
    <source>
        <dbReference type="ARBA" id="ARBA00022514"/>
    </source>
</evidence>
<name>A0A894JXE8_LATMC</name>
<comment type="similarity">
    <text evidence="2">Belongs to the IL-17 family.</text>
</comment>
<keyword evidence="4" id="KW-0964">Secreted</keyword>
<dbReference type="EMBL" id="MT129787">
    <property type="protein sequence ID" value="QRW33324.1"/>
    <property type="molecule type" value="mRNA"/>
</dbReference>
<dbReference type="GO" id="GO:0006954">
    <property type="term" value="P:inflammatory response"/>
    <property type="evidence" value="ECO:0007669"/>
    <property type="project" value="InterPro"/>
</dbReference>
<keyword evidence="3" id="KW-0202">Cytokine</keyword>
<evidence type="ECO:0000256" key="5">
    <source>
        <dbReference type="ARBA" id="ARBA00022729"/>
    </source>
</evidence>
<reference evidence="6" key="1">
    <citation type="submission" date="2020-02" db="EMBL/GenBank/DDBJ databases">
        <authorList>
            <person name="Xuebin M."/>
        </authorList>
    </citation>
    <scope>NUCLEOTIDE SEQUENCE</scope>
</reference>
<evidence type="ECO:0000256" key="2">
    <source>
        <dbReference type="ARBA" id="ARBA00007236"/>
    </source>
</evidence>
<dbReference type="InterPro" id="IPR020440">
    <property type="entry name" value="IL-17_chr"/>
</dbReference>
<proteinExistence type="evidence at transcript level"/>
<keyword evidence="5" id="KW-0732">Signal</keyword>
<dbReference type="InterPro" id="IPR010345">
    <property type="entry name" value="IL-17_fam"/>
</dbReference>
<dbReference type="Gene3D" id="2.10.90.10">
    <property type="entry name" value="Cystine-knot cytokines"/>
    <property type="match status" value="1"/>
</dbReference>
<protein>
    <submittedName>
        <fullName evidence="6">Interleckin-17C</fullName>
    </submittedName>
</protein>
<dbReference type="GO" id="GO:0005615">
    <property type="term" value="C:extracellular space"/>
    <property type="evidence" value="ECO:0007669"/>
    <property type="project" value="UniProtKB-KW"/>
</dbReference>
<dbReference type="InterPro" id="IPR029034">
    <property type="entry name" value="Cystine-knot_cytokine"/>
</dbReference>
<accession>A0A894JXE8</accession>
<evidence type="ECO:0000256" key="1">
    <source>
        <dbReference type="ARBA" id="ARBA00004613"/>
    </source>
</evidence>
<sequence>MIASKSKAEPLVHSHSEERQRMDMKQILIFGLILVPVWTCKMNRCYDVHELSEAVERKLRSHYPQPPEPSATAAPESPAVCPEELYQQQTLQHIRSRSLSPWRYIRVTKKDHFPSTYAEAQCLCSGCILIPDKSVQKLPVESHNYNSVPIKQSRVFLKRELCSDGKKYHLKPVTVEVAVGCTCARVKTSS</sequence>
<comment type="subcellular location">
    <subcellularLocation>
        <location evidence="1">Secreted</location>
    </subcellularLocation>
</comment>
<evidence type="ECO:0000256" key="4">
    <source>
        <dbReference type="ARBA" id="ARBA00022525"/>
    </source>
</evidence>